<feature type="domain" description="CCHC-type" evidence="3">
    <location>
        <begin position="214"/>
        <end position="229"/>
    </location>
</feature>
<dbReference type="GO" id="GO:0006397">
    <property type="term" value="P:mRNA processing"/>
    <property type="evidence" value="ECO:0007669"/>
    <property type="project" value="UniProtKB-KW"/>
</dbReference>
<evidence type="ECO:0000313" key="5">
    <source>
        <dbReference type="Proteomes" id="UP000054144"/>
    </source>
</evidence>
<reference evidence="4 5" key="1">
    <citation type="journal article" date="2015" name="Fungal Genet. Biol.">
        <title>Evolution of novel wood decay mechanisms in Agaricales revealed by the genome sequences of Fistulina hepatica and Cylindrobasidium torrendii.</title>
        <authorList>
            <person name="Floudas D."/>
            <person name="Held B.W."/>
            <person name="Riley R."/>
            <person name="Nagy L.G."/>
            <person name="Koehler G."/>
            <person name="Ransdell A.S."/>
            <person name="Younus H."/>
            <person name="Chow J."/>
            <person name="Chiniquy J."/>
            <person name="Lipzen A."/>
            <person name="Tritt A."/>
            <person name="Sun H."/>
            <person name="Haridas S."/>
            <person name="LaButti K."/>
            <person name="Ohm R.A."/>
            <person name="Kues U."/>
            <person name="Blanchette R.A."/>
            <person name="Grigoriev I.V."/>
            <person name="Minto R.E."/>
            <person name="Hibbett D.S."/>
        </authorList>
    </citation>
    <scope>NUCLEOTIDE SEQUENCE [LARGE SCALE GENOMIC DNA]</scope>
    <source>
        <strain evidence="4 5">ATCC 64428</strain>
    </source>
</reference>
<dbReference type="InterPro" id="IPR001878">
    <property type="entry name" value="Znf_CCHC"/>
</dbReference>
<sequence>MCNPFQMLHDFQVFKRLFTVLYNYLLGQNKISDTEASHMLFATLDVRIINAVVSCLAIVKPDHFPSDPYLLEDLQNTIEWVLTGTAMNLTLVAPATVLTLNFMSMLPYAQCTVPPLPIEPKHEDLSEALKRALVQYAARQAPTNDLAHSLPLLLAMLQAHAMQPMPIPGLTNAQALIASLLGAAQAPQVPMTNSYILHQAVGRPNQPPGHNGNCNYCGGYGHYINECPEVEADIHADRQPNPAVDAVPLQAQGFILAVKPDDVCDATIAGCEEDDQSFQAMLDKLSGVQSQNVQVKPIDNDAAEGTSNATKSPCPHPRSPAKVVKIFKCPGPKATISEPTPEMLQAEALAKTRPAKSSEPNETSTWVYLYLIMPAQPMPAAHAPAPAYHSAAPIEDDDAARTIYEAILDGKTVIKNRHLLSIVPEVRHQIRDATTTRRIVAQPIKAAQASSSTAKLPAKAVATDPIVSYYQGQLSDAPPPVIKGATSSTLHMVMPLVNSIEEVESVLDGGCQIVAMSKRCASNLGVAWNPDECINLQSANGVKDKTLGLARDVPFQFHDMTIYLQCHIIDMPAYDVLLGHPFYELTTAVTCSFMSGKESLTLKDLNNRWHLTFLTY</sequence>
<protein>
    <recommendedName>
        <fullName evidence="3">CCHC-type domain-containing protein</fullName>
    </recommendedName>
</protein>
<keyword evidence="2" id="KW-0863">Zinc-finger</keyword>
<name>A0A0D7AAM2_9AGAR</name>
<evidence type="ECO:0000259" key="3">
    <source>
        <dbReference type="PROSITE" id="PS50158"/>
    </source>
</evidence>
<organism evidence="4 5">
    <name type="scientific">Fistulina hepatica ATCC 64428</name>
    <dbReference type="NCBI Taxonomy" id="1128425"/>
    <lineage>
        <taxon>Eukaryota</taxon>
        <taxon>Fungi</taxon>
        <taxon>Dikarya</taxon>
        <taxon>Basidiomycota</taxon>
        <taxon>Agaricomycotina</taxon>
        <taxon>Agaricomycetes</taxon>
        <taxon>Agaricomycetidae</taxon>
        <taxon>Agaricales</taxon>
        <taxon>Fistulinaceae</taxon>
        <taxon>Fistulina</taxon>
    </lineage>
</organism>
<dbReference type="InterPro" id="IPR021109">
    <property type="entry name" value="Peptidase_aspartic_dom_sf"/>
</dbReference>
<dbReference type="InterPro" id="IPR036875">
    <property type="entry name" value="Znf_CCHC_sf"/>
</dbReference>
<dbReference type="GO" id="GO:0008270">
    <property type="term" value="F:zinc ion binding"/>
    <property type="evidence" value="ECO:0007669"/>
    <property type="project" value="UniProtKB-KW"/>
</dbReference>
<dbReference type="Proteomes" id="UP000054144">
    <property type="component" value="Unassembled WGS sequence"/>
</dbReference>
<accession>A0A0D7AAM2</accession>
<dbReference type="PROSITE" id="PS50158">
    <property type="entry name" value="ZF_CCHC"/>
    <property type="match status" value="1"/>
</dbReference>
<dbReference type="Gene3D" id="2.40.70.10">
    <property type="entry name" value="Acid Proteases"/>
    <property type="match status" value="1"/>
</dbReference>
<dbReference type="EMBL" id="KN881933">
    <property type="protein sequence ID" value="KIY47454.1"/>
    <property type="molecule type" value="Genomic_DNA"/>
</dbReference>
<gene>
    <name evidence="4" type="ORF">FISHEDRAFT_74564</name>
</gene>
<evidence type="ECO:0000313" key="4">
    <source>
        <dbReference type="EMBL" id="KIY47454.1"/>
    </source>
</evidence>
<evidence type="ECO:0000256" key="2">
    <source>
        <dbReference type="PROSITE-ProRule" id="PRU00047"/>
    </source>
</evidence>
<keyword evidence="1" id="KW-0507">mRNA processing</keyword>
<keyword evidence="5" id="KW-1185">Reference proteome</keyword>
<evidence type="ECO:0000256" key="1">
    <source>
        <dbReference type="ARBA" id="ARBA00022664"/>
    </source>
</evidence>
<dbReference type="AlphaFoldDB" id="A0A0D7AAM2"/>
<dbReference type="OrthoDB" id="3252634at2759"/>
<keyword evidence="2" id="KW-0479">Metal-binding</keyword>
<proteinExistence type="predicted"/>
<keyword evidence="2" id="KW-0862">Zinc</keyword>
<dbReference type="CDD" id="cd00303">
    <property type="entry name" value="retropepsin_like"/>
    <property type="match status" value="1"/>
</dbReference>
<dbReference type="SUPFAM" id="SSF57756">
    <property type="entry name" value="Retrovirus zinc finger-like domains"/>
    <property type="match status" value="1"/>
</dbReference>
<dbReference type="GO" id="GO:0003676">
    <property type="term" value="F:nucleic acid binding"/>
    <property type="evidence" value="ECO:0007669"/>
    <property type="project" value="InterPro"/>
</dbReference>